<dbReference type="PANTHER" id="PTHR23355">
    <property type="entry name" value="RIBONUCLEASE"/>
    <property type="match status" value="1"/>
</dbReference>
<dbReference type="GO" id="GO:0006364">
    <property type="term" value="P:rRNA processing"/>
    <property type="evidence" value="ECO:0007669"/>
    <property type="project" value="UniProtKB-KW"/>
</dbReference>
<dbReference type="Gene3D" id="3.40.50.1010">
    <property type="entry name" value="5'-nuclease"/>
    <property type="match status" value="1"/>
</dbReference>
<evidence type="ECO:0000256" key="14">
    <source>
        <dbReference type="SAM" id="MobiDB-lite"/>
    </source>
</evidence>
<dbReference type="OMA" id="EDICCGH"/>
<evidence type="ECO:0000256" key="12">
    <source>
        <dbReference type="ARBA" id="ARBA00023242"/>
    </source>
</evidence>
<dbReference type="InterPro" id="IPR002716">
    <property type="entry name" value="PIN_dom"/>
</dbReference>
<reference evidence="18" key="1">
    <citation type="journal article" date="2011" name="Genome Res.">
        <title>Phylogeny-wide analysis of social amoeba genomes highlights ancient origins for complex intercellular communication.</title>
        <authorList>
            <person name="Heidel A.J."/>
            <person name="Lawal H.M."/>
            <person name="Felder M."/>
            <person name="Schilde C."/>
            <person name="Helps N.R."/>
            <person name="Tunggal B."/>
            <person name="Rivero F."/>
            <person name="John U."/>
            <person name="Schleicher M."/>
            <person name="Eichinger L."/>
            <person name="Platzer M."/>
            <person name="Noegel A.A."/>
            <person name="Schaap P."/>
            <person name="Gloeckner G."/>
        </authorList>
    </citation>
    <scope>NUCLEOTIDE SEQUENCE [LARGE SCALE GENOMIC DNA]</scope>
    <source>
        <strain evidence="18">SH3</strain>
    </source>
</reference>
<keyword evidence="9" id="KW-0271">Exosome</keyword>
<dbReference type="Pfam" id="PF17216">
    <property type="entry name" value="Rrp44_CSD1"/>
    <property type="match status" value="1"/>
</dbReference>
<dbReference type="STRING" id="1054147.F4Q4J1"/>
<keyword evidence="7" id="KW-0540">Nuclease</keyword>
<dbReference type="InterPro" id="IPR033771">
    <property type="entry name" value="Rrp44_CSD1"/>
</dbReference>
<dbReference type="InterPro" id="IPR041505">
    <property type="entry name" value="Dis3_CSD2"/>
</dbReference>
<dbReference type="InterPro" id="IPR001900">
    <property type="entry name" value="RNase_II/R"/>
</dbReference>
<dbReference type="InterPro" id="IPR012340">
    <property type="entry name" value="NA-bd_OB-fold"/>
</dbReference>
<dbReference type="Gene3D" id="2.40.50.700">
    <property type="match status" value="1"/>
</dbReference>
<evidence type="ECO:0000259" key="15">
    <source>
        <dbReference type="SMART" id="SM00670"/>
    </source>
</evidence>
<evidence type="ECO:0000256" key="3">
    <source>
        <dbReference type="ARBA" id="ARBA00004496"/>
    </source>
</evidence>
<accession>F4Q4J1</accession>
<organism evidence="17 18">
    <name type="scientific">Cavenderia fasciculata</name>
    <name type="common">Slime mold</name>
    <name type="synonym">Dictyostelium fasciculatum</name>
    <dbReference type="NCBI Taxonomy" id="261658"/>
    <lineage>
        <taxon>Eukaryota</taxon>
        <taxon>Amoebozoa</taxon>
        <taxon>Evosea</taxon>
        <taxon>Eumycetozoa</taxon>
        <taxon>Dictyostelia</taxon>
        <taxon>Acytosteliales</taxon>
        <taxon>Cavenderiaceae</taxon>
        <taxon>Cavenderia</taxon>
    </lineage>
</organism>
<dbReference type="OrthoDB" id="372421at2759"/>
<dbReference type="GO" id="GO:0000175">
    <property type="term" value="F:3'-5'-RNA exonuclease activity"/>
    <property type="evidence" value="ECO:0007669"/>
    <property type="project" value="UniProtKB-ARBA"/>
</dbReference>
<dbReference type="Gene3D" id="2.40.50.690">
    <property type="match status" value="1"/>
</dbReference>
<keyword evidence="8" id="KW-0378">Hydrolase</keyword>
<gene>
    <name evidence="17" type="ORF">DFA_08841</name>
</gene>
<protein>
    <recommendedName>
        <fullName evidence="13">Ribosomal RNA-processing protein 44</fullName>
    </recommendedName>
</protein>
<feature type="domain" description="PIN" evidence="15">
    <location>
        <begin position="66"/>
        <end position="180"/>
    </location>
</feature>
<evidence type="ECO:0000256" key="13">
    <source>
        <dbReference type="ARBA" id="ARBA00077930"/>
    </source>
</evidence>
<dbReference type="RefSeq" id="XP_004356324.1">
    <property type="nucleotide sequence ID" value="XM_004356271.1"/>
</dbReference>
<evidence type="ECO:0000313" key="17">
    <source>
        <dbReference type="EMBL" id="EGG17840.1"/>
    </source>
</evidence>
<keyword evidence="6" id="KW-0698">rRNA processing</keyword>
<evidence type="ECO:0000313" key="18">
    <source>
        <dbReference type="Proteomes" id="UP000007797"/>
    </source>
</evidence>
<dbReference type="FunFam" id="2.40.50.700:FF:000001">
    <property type="entry name" value="Exosome complex exonuclease exoribonuclease (Rrp44)"/>
    <property type="match status" value="1"/>
</dbReference>
<dbReference type="GO" id="GO:0016075">
    <property type="term" value="P:rRNA catabolic process"/>
    <property type="evidence" value="ECO:0007669"/>
    <property type="project" value="TreeGrafter"/>
</dbReference>
<dbReference type="CDD" id="cd09862">
    <property type="entry name" value="PIN_Rrp44-like"/>
    <property type="match status" value="1"/>
</dbReference>
<keyword evidence="10" id="KW-0269">Exonuclease</keyword>
<dbReference type="GO" id="GO:0019899">
    <property type="term" value="F:enzyme binding"/>
    <property type="evidence" value="ECO:0007669"/>
    <property type="project" value="UniProtKB-ARBA"/>
</dbReference>
<feature type="domain" description="RNB" evidence="16">
    <location>
        <begin position="480"/>
        <end position="623"/>
    </location>
</feature>
<dbReference type="GO" id="GO:0000177">
    <property type="term" value="C:cytoplasmic exosome (RNase complex)"/>
    <property type="evidence" value="ECO:0007669"/>
    <property type="project" value="TreeGrafter"/>
</dbReference>
<evidence type="ECO:0000256" key="10">
    <source>
        <dbReference type="ARBA" id="ARBA00022839"/>
    </source>
</evidence>
<dbReference type="Proteomes" id="UP000007797">
    <property type="component" value="Unassembled WGS sequence"/>
</dbReference>
<evidence type="ECO:0000256" key="6">
    <source>
        <dbReference type="ARBA" id="ARBA00022552"/>
    </source>
</evidence>
<evidence type="ECO:0000259" key="16">
    <source>
        <dbReference type="SMART" id="SM00955"/>
    </source>
</evidence>
<dbReference type="SMART" id="SM00670">
    <property type="entry name" value="PINc"/>
    <property type="match status" value="1"/>
</dbReference>
<dbReference type="FunFam" id="3.40.50.1010:FF:000021">
    <property type="entry name" value="DIS3-like exonuclease 1 isoform X1"/>
    <property type="match status" value="1"/>
</dbReference>
<evidence type="ECO:0000256" key="4">
    <source>
        <dbReference type="ARBA" id="ARBA00005785"/>
    </source>
</evidence>
<dbReference type="GO" id="GO:0000176">
    <property type="term" value="C:nuclear exosome (RNase complex)"/>
    <property type="evidence" value="ECO:0007669"/>
    <property type="project" value="TreeGrafter"/>
</dbReference>
<proteinExistence type="inferred from homology"/>
<evidence type="ECO:0000256" key="2">
    <source>
        <dbReference type="ARBA" id="ARBA00004123"/>
    </source>
</evidence>
<dbReference type="KEGG" id="dfa:DFA_08841"/>
<dbReference type="GO" id="GO:0071031">
    <property type="term" value="P:nuclear mRNA surveillance of mRNA 3'-end processing"/>
    <property type="evidence" value="ECO:0007669"/>
    <property type="project" value="TreeGrafter"/>
</dbReference>
<evidence type="ECO:0000256" key="11">
    <source>
        <dbReference type="ARBA" id="ARBA00022884"/>
    </source>
</evidence>
<dbReference type="Pfam" id="PF13638">
    <property type="entry name" value="PIN_4"/>
    <property type="match status" value="1"/>
</dbReference>
<dbReference type="GO" id="GO:0004519">
    <property type="term" value="F:endonuclease activity"/>
    <property type="evidence" value="ECO:0007669"/>
    <property type="project" value="TreeGrafter"/>
</dbReference>
<comment type="similarity">
    <text evidence="4">Belongs to the RNR ribonuclease family.</text>
</comment>
<dbReference type="SUPFAM" id="SSF50249">
    <property type="entry name" value="Nucleic acid-binding proteins"/>
    <property type="match status" value="2"/>
</dbReference>
<dbReference type="InterPro" id="IPR050180">
    <property type="entry name" value="RNR_Ribonuclease"/>
</dbReference>
<dbReference type="GeneID" id="14869765"/>
<keyword evidence="12" id="KW-0539">Nucleus</keyword>
<dbReference type="InterPro" id="IPR029060">
    <property type="entry name" value="PIN-like_dom_sf"/>
</dbReference>
<evidence type="ECO:0000256" key="5">
    <source>
        <dbReference type="ARBA" id="ARBA00022490"/>
    </source>
</evidence>
<name>F4Q4J1_CACFS</name>
<keyword evidence="18" id="KW-1185">Reference proteome</keyword>
<evidence type="ECO:0000256" key="7">
    <source>
        <dbReference type="ARBA" id="ARBA00022722"/>
    </source>
</evidence>
<dbReference type="Pfam" id="PF00773">
    <property type="entry name" value="RNB"/>
    <property type="match status" value="1"/>
</dbReference>
<comment type="subcellular location">
    <subcellularLocation>
        <location evidence="3">Cytoplasm</location>
    </subcellularLocation>
    <subcellularLocation>
        <location evidence="2">Nucleus</location>
    </subcellularLocation>
</comment>
<keyword evidence="5" id="KW-0963">Cytoplasm</keyword>
<evidence type="ECO:0000256" key="8">
    <source>
        <dbReference type="ARBA" id="ARBA00022801"/>
    </source>
</evidence>
<keyword evidence="11" id="KW-0694">RNA-binding</keyword>
<dbReference type="Pfam" id="PF17849">
    <property type="entry name" value="OB_Dis3"/>
    <property type="match status" value="1"/>
</dbReference>
<dbReference type="EMBL" id="GL883021">
    <property type="protein sequence ID" value="EGG17840.1"/>
    <property type="molecule type" value="Genomic_DNA"/>
</dbReference>
<dbReference type="SUPFAM" id="SSF88723">
    <property type="entry name" value="PIN domain-like"/>
    <property type="match status" value="1"/>
</dbReference>
<comment type="cofactor">
    <cofactor evidence="1">
        <name>Mg(2+)</name>
        <dbReference type="ChEBI" id="CHEBI:18420"/>
    </cofactor>
</comment>
<evidence type="ECO:0000256" key="1">
    <source>
        <dbReference type="ARBA" id="ARBA00001946"/>
    </source>
</evidence>
<dbReference type="PANTHER" id="PTHR23355:SF35">
    <property type="entry name" value="EXOSOME COMPLEX EXONUCLEASE RRP44"/>
    <property type="match status" value="1"/>
</dbReference>
<dbReference type="GO" id="GO:0003723">
    <property type="term" value="F:RNA binding"/>
    <property type="evidence" value="ECO:0007669"/>
    <property type="project" value="UniProtKB-KW"/>
</dbReference>
<evidence type="ECO:0000256" key="9">
    <source>
        <dbReference type="ARBA" id="ARBA00022835"/>
    </source>
</evidence>
<feature type="region of interest" description="Disordered" evidence="14">
    <location>
        <begin position="214"/>
        <end position="233"/>
    </location>
</feature>
<dbReference type="AlphaFoldDB" id="F4Q4J1"/>
<sequence>MQTNREFFRATRRGKLLKIVKEVYLREDICCGHKVCTKCEDTKRQLYTPEERARYEDSLSQLIGETVLVLDTNVVLHQIDLLEDPSLKNVVILTTVLDEVKNQNFTIYNRIREVIKDKTRSFYVYSNEHSKFTAITRDSGETPNDRNDRAIRVATEWYKSHLHKLNIKVVLVTNDRDNATKAKKLGMDVKTIKELVFEMSDQFPSLVDKLSSPEDAVDSADPNNASAVSSKKERFSFAEHRPTAVLTEELKQGKVFQGILRTDQTNYTQATVQCHSMNEGKGGEILIKGIENMNRGVDGDIVAIELLDRSLWTSASTVMLMDGQGVAEDDDSVAQDALINVTQTAQQPCGRIVGIIKRNWKPYCGTIDFKGDITRASGIQQLLFLPMDRRVPRIRIRSRQVENLVGRRIVVAIDQWDRHSRYPTGHFVKDLGQVGDKETESQVLLLQYDIPHHPFSEAVMKCLPDPAYMENLTESDMIGRKDLRGEVVFSVDPPGCTDIDDALHVKRLDDGNFEVGVHIADVSHFVREGSAMDLEAAHRSTTVYLVDRRIDMLPGLLSGNLCSLMSNVDRFSFSCIWKMSPEGVVLNVDYTKIYVVGQYLGWQKDPPTLPRLRFAASPSYTQGVRL</sequence>
<dbReference type="SMART" id="SM00955">
    <property type="entry name" value="RNB"/>
    <property type="match status" value="1"/>
</dbReference>